<gene>
    <name evidence="16" type="ORF">GOP47_0015867</name>
</gene>
<dbReference type="PANTHER" id="PTHR11771">
    <property type="entry name" value="LIPOXYGENASE"/>
    <property type="match status" value="1"/>
</dbReference>
<keyword evidence="5" id="KW-0925">Oxylipin biosynthesis</keyword>
<keyword evidence="9 13" id="KW-0408">Iron</keyword>
<dbReference type="GO" id="GO:0046872">
    <property type="term" value="F:metal ion binding"/>
    <property type="evidence" value="ECO:0007669"/>
    <property type="project" value="UniProtKB-KW"/>
</dbReference>
<evidence type="ECO:0000256" key="4">
    <source>
        <dbReference type="ARBA" id="ARBA00022723"/>
    </source>
</evidence>
<dbReference type="InterPro" id="IPR001246">
    <property type="entry name" value="LipOase_plant"/>
</dbReference>
<dbReference type="Proteomes" id="UP000886520">
    <property type="component" value="Chromosome 15"/>
</dbReference>
<sequence length="821" mass="92439">MARMVMIKATVRTLGKGFLASSQDAFCEMLGNTASLTLVSPDLNEGTQQPKLSNKCELLLWGAEPNGVDACSTVIFYVESSFGKPGAILLDSHYANEFYLKSITLELPYEAASPLYFPCYSWICPTRLAHCGQPRILFSNQMYLPNETPTALLQLREDDLLAIRGDGKGKRVHGERIYDYDVYNELGNPEENQDLTRPVLGGSAMYPYPRRCRTGRNRIKTDIELEEPELAFDKVYVPRDERFSDLKKNLFMNAGVRSFCTYFLVCAKGRLLYRDQSFACIEQIHRLFADNNCHVSGSKKPSRPISKFPKPGVLEVNKDVWITDKEFGRQCLAGKHPVAIQRLQVFPPSSKLDTHIYGESISSITAHDLTPSLQGLSIKEAMNQNLLYILDLHDSFLPFINRINEQEGKLYASRTILYLTKEKVLLPVAIELTLPPKVNGEKAHSRVFTPDPSFCHPCLWMLAKNHVAIADCGYHQLVSHWLRSHACVEPIIIATRRQLSTMHPLHALLSPHFKDTLHINAMSKTSLINAGGKVEKHYSAGRYCMEITSVAYKSWRLDEESLPKDLIKRGMAVEDKSAKHGVRLLVEDYPYAVDGLELWAAIRQWVKDYLILYYGDDQALQKDSEVSNWWNEIREVGHADHARADWWVSMKTLDELVEVVTTLIWVVSAYHAAMNFGQYAYGAYTPNSPCMSTCLIPEEGTARYAEMLSNPEKFLLEMVPPQGATALTIAVLELLAQHLDEEEYLGERVDPRWNCDARVLAALDDFRENLAKVEAGIHARNASSHLPHRRGEAGGLPYTLLVPSSSTAGLTFCGVPNSISM</sequence>
<evidence type="ECO:0000256" key="13">
    <source>
        <dbReference type="RuleBase" id="RU003974"/>
    </source>
</evidence>
<dbReference type="SUPFAM" id="SSF48484">
    <property type="entry name" value="Lipoxigenase"/>
    <property type="match status" value="1"/>
</dbReference>
<dbReference type="InterPro" id="IPR036392">
    <property type="entry name" value="PLAT/LH2_dom_sf"/>
</dbReference>
<dbReference type="GO" id="GO:0031408">
    <property type="term" value="P:oxylipin biosynthetic process"/>
    <property type="evidence" value="ECO:0007669"/>
    <property type="project" value="UniProtKB-KW"/>
</dbReference>
<dbReference type="SMART" id="SM00308">
    <property type="entry name" value="LH2"/>
    <property type="match status" value="1"/>
</dbReference>
<name>A0A9D4ZED5_ADICA</name>
<dbReference type="EMBL" id="JABFUD020000015">
    <property type="protein sequence ID" value="KAI5069566.1"/>
    <property type="molecule type" value="Genomic_DNA"/>
</dbReference>
<dbReference type="InterPro" id="IPR036226">
    <property type="entry name" value="LipOase_C_sf"/>
</dbReference>
<comment type="similarity">
    <text evidence="2 13">Belongs to the lipoxygenase family.</text>
</comment>
<evidence type="ECO:0000256" key="5">
    <source>
        <dbReference type="ARBA" id="ARBA00022767"/>
    </source>
</evidence>
<evidence type="ECO:0000256" key="10">
    <source>
        <dbReference type="ARBA" id="ARBA00023098"/>
    </source>
</evidence>
<dbReference type="PROSITE" id="PS51393">
    <property type="entry name" value="LIPOXYGENASE_3"/>
    <property type="match status" value="1"/>
</dbReference>
<dbReference type="AlphaFoldDB" id="A0A9D4ZED5"/>
<dbReference type="InterPro" id="IPR013819">
    <property type="entry name" value="LipOase_C"/>
</dbReference>
<accession>A0A9D4ZED5</accession>
<evidence type="ECO:0000256" key="9">
    <source>
        <dbReference type="ARBA" id="ARBA00023004"/>
    </source>
</evidence>
<feature type="domain" description="Lipoxygenase" evidence="15">
    <location>
        <begin position="142"/>
        <end position="821"/>
    </location>
</feature>
<dbReference type="PROSITE" id="PS50095">
    <property type="entry name" value="PLAT"/>
    <property type="match status" value="1"/>
</dbReference>
<dbReference type="InterPro" id="IPR000907">
    <property type="entry name" value="LipOase"/>
</dbReference>
<dbReference type="InterPro" id="IPR001024">
    <property type="entry name" value="PLAT/LH2_dom"/>
</dbReference>
<evidence type="ECO:0000256" key="7">
    <source>
        <dbReference type="ARBA" id="ARBA00022964"/>
    </source>
</evidence>
<comment type="caution">
    <text evidence="12">Lacks conserved residue(s) required for the propagation of feature annotation.</text>
</comment>
<keyword evidence="4 13" id="KW-0479">Metal-binding</keyword>
<dbReference type="Pfam" id="PF00305">
    <property type="entry name" value="Lipoxygenase"/>
    <property type="match status" value="1"/>
</dbReference>
<dbReference type="PRINTS" id="PR00468">
    <property type="entry name" value="PLTLPOXGNASE"/>
</dbReference>
<organism evidence="16 17">
    <name type="scientific">Adiantum capillus-veneris</name>
    <name type="common">Maidenhair fern</name>
    <dbReference type="NCBI Taxonomy" id="13818"/>
    <lineage>
        <taxon>Eukaryota</taxon>
        <taxon>Viridiplantae</taxon>
        <taxon>Streptophyta</taxon>
        <taxon>Embryophyta</taxon>
        <taxon>Tracheophyta</taxon>
        <taxon>Polypodiopsida</taxon>
        <taxon>Polypodiidae</taxon>
        <taxon>Polypodiales</taxon>
        <taxon>Pteridineae</taxon>
        <taxon>Pteridaceae</taxon>
        <taxon>Vittarioideae</taxon>
        <taxon>Adiantum</taxon>
    </lineage>
</organism>
<keyword evidence="6" id="KW-0276">Fatty acid metabolism</keyword>
<reference evidence="16" key="1">
    <citation type="submission" date="2021-01" db="EMBL/GenBank/DDBJ databases">
        <title>Adiantum capillus-veneris genome.</title>
        <authorList>
            <person name="Fang Y."/>
            <person name="Liao Q."/>
        </authorList>
    </citation>
    <scope>NUCLEOTIDE SEQUENCE</scope>
    <source>
        <strain evidence="16">H3</strain>
        <tissue evidence="16">Leaf</tissue>
    </source>
</reference>
<evidence type="ECO:0000256" key="6">
    <source>
        <dbReference type="ARBA" id="ARBA00022832"/>
    </source>
</evidence>
<proteinExistence type="inferred from homology"/>
<evidence type="ECO:0000313" key="16">
    <source>
        <dbReference type="EMBL" id="KAI5069566.1"/>
    </source>
</evidence>
<keyword evidence="11" id="KW-0275">Fatty acid biosynthesis</keyword>
<dbReference type="OrthoDB" id="407298at2759"/>
<comment type="caution">
    <text evidence="16">The sequence shown here is derived from an EMBL/GenBank/DDBJ whole genome shotgun (WGS) entry which is preliminary data.</text>
</comment>
<dbReference type="SUPFAM" id="SSF49723">
    <property type="entry name" value="Lipase/lipooxygenase domain (PLAT/LH2 domain)"/>
    <property type="match status" value="1"/>
</dbReference>
<evidence type="ECO:0000259" key="15">
    <source>
        <dbReference type="PROSITE" id="PS51393"/>
    </source>
</evidence>
<evidence type="ECO:0000313" key="17">
    <source>
        <dbReference type="Proteomes" id="UP000886520"/>
    </source>
</evidence>
<keyword evidence="17" id="KW-1185">Reference proteome</keyword>
<evidence type="ECO:0000256" key="8">
    <source>
        <dbReference type="ARBA" id="ARBA00023002"/>
    </source>
</evidence>
<evidence type="ECO:0000256" key="3">
    <source>
        <dbReference type="ARBA" id="ARBA00022516"/>
    </source>
</evidence>
<comment type="cofactor">
    <cofactor evidence="1 13">
        <name>Fe cation</name>
        <dbReference type="ChEBI" id="CHEBI:24875"/>
    </cofactor>
</comment>
<keyword evidence="3" id="KW-0444">Lipid biosynthesis</keyword>
<evidence type="ECO:0008006" key="18">
    <source>
        <dbReference type="Google" id="ProtNLM"/>
    </source>
</evidence>
<evidence type="ECO:0000256" key="12">
    <source>
        <dbReference type="PROSITE-ProRule" id="PRU00152"/>
    </source>
</evidence>
<dbReference type="PROSITE" id="PS00711">
    <property type="entry name" value="LIPOXYGENASE_1"/>
    <property type="match status" value="1"/>
</dbReference>
<feature type="domain" description="PLAT" evidence="14">
    <location>
        <begin position="5"/>
        <end position="137"/>
    </location>
</feature>
<dbReference type="GO" id="GO:0006633">
    <property type="term" value="P:fatty acid biosynthetic process"/>
    <property type="evidence" value="ECO:0007669"/>
    <property type="project" value="UniProtKB-KW"/>
</dbReference>
<keyword evidence="8 13" id="KW-0560">Oxidoreductase</keyword>
<dbReference type="Gene3D" id="4.10.375.10">
    <property type="entry name" value="Lipoxygenase-1, Domain 2"/>
    <property type="match status" value="1"/>
</dbReference>
<dbReference type="GO" id="GO:0016702">
    <property type="term" value="F:oxidoreductase activity, acting on single donors with incorporation of molecular oxygen, incorporation of two atoms of oxygen"/>
    <property type="evidence" value="ECO:0007669"/>
    <property type="project" value="InterPro"/>
</dbReference>
<evidence type="ECO:0000256" key="1">
    <source>
        <dbReference type="ARBA" id="ARBA00001962"/>
    </source>
</evidence>
<dbReference type="Gene3D" id="3.10.450.60">
    <property type="match status" value="1"/>
</dbReference>
<dbReference type="Gene3D" id="1.20.245.10">
    <property type="entry name" value="Lipoxygenase-1, Domain 5"/>
    <property type="match status" value="1"/>
</dbReference>
<dbReference type="InterPro" id="IPR020833">
    <property type="entry name" value="LipOase_Fe_BS"/>
</dbReference>
<dbReference type="PRINTS" id="PR00087">
    <property type="entry name" value="LIPOXYGENASE"/>
</dbReference>
<protein>
    <recommendedName>
        <fullName evidence="18">Lipoxygenase</fullName>
    </recommendedName>
</protein>
<evidence type="ECO:0000256" key="11">
    <source>
        <dbReference type="ARBA" id="ARBA00023160"/>
    </source>
</evidence>
<evidence type="ECO:0000256" key="2">
    <source>
        <dbReference type="ARBA" id="ARBA00009419"/>
    </source>
</evidence>
<evidence type="ECO:0000259" key="14">
    <source>
        <dbReference type="PROSITE" id="PS50095"/>
    </source>
</evidence>
<dbReference type="Gene3D" id="2.60.60.20">
    <property type="entry name" value="PLAT/LH2 domain"/>
    <property type="match status" value="1"/>
</dbReference>
<dbReference type="GO" id="GO:0034440">
    <property type="term" value="P:lipid oxidation"/>
    <property type="evidence" value="ECO:0007669"/>
    <property type="project" value="InterPro"/>
</dbReference>
<keyword evidence="10" id="KW-0443">Lipid metabolism</keyword>
<keyword evidence="7 13" id="KW-0223">Dioxygenase</keyword>